<protein>
    <submittedName>
        <fullName evidence="2">Helix-turn-helix domain-containing protein</fullName>
    </submittedName>
</protein>
<name>A0A1M6N042_9FLAO</name>
<evidence type="ECO:0000313" key="2">
    <source>
        <dbReference type="EMBL" id="SHJ89089.1"/>
    </source>
</evidence>
<dbReference type="SUPFAM" id="SSF46689">
    <property type="entry name" value="Homeodomain-like"/>
    <property type="match status" value="1"/>
</dbReference>
<dbReference type="RefSeq" id="WP_072766010.1">
    <property type="nucleotide sequence ID" value="NZ_FQYX01000052.1"/>
</dbReference>
<sequence length="164" mass="19262">MGMISKLEIEESLETMEKALITNNSFKVRQRIQSLILLKKDKFKRQADLAEFIGVGHSTLKTWIKQYKEYGFDSLTTIQSGGNYKGIIDEHLHKALKAKLNDSKDPFLGYWHAVDWVKEHHGQDINYQTLRAYMIRHFQTRKKHLRKSHHKKDEQVLVVSNETP</sequence>
<evidence type="ECO:0000313" key="3">
    <source>
        <dbReference type="Proteomes" id="UP000184231"/>
    </source>
</evidence>
<dbReference type="AlphaFoldDB" id="A0A1M6N042"/>
<dbReference type="InterPro" id="IPR055247">
    <property type="entry name" value="InsJ-like_HTH"/>
</dbReference>
<dbReference type="Proteomes" id="UP000184231">
    <property type="component" value="Unassembled WGS sequence"/>
</dbReference>
<feature type="domain" description="Insertion element IS150 protein InsJ-like helix-turn-helix" evidence="1">
    <location>
        <begin position="31"/>
        <end position="78"/>
    </location>
</feature>
<dbReference type="InterPro" id="IPR009057">
    <property type="entry name" value="Homeodomain-like_sf"/>
</dbReference>
<dbReference type="Pfam" id="PF13518">
    <property type="entry name" value="HTH_28"/>
    <property type="match status" value="1"/>
</dbReference>
<keyword evidence="3" id="KW-1185">Reference proteome</keyword>
<dbReference type="EMBL" id="FQYX01000052">
    <property type="protein sequence ID" value="SHJ89089.1"/>
    <property type="molecule type" value="Genomic_DNA"/>
</dbReference>
<reference evidence="3" key="1">
    <citation type="submission" date="2016-11" db="EMBL/GenBank/DDBJ databases">
        <authorList>
            <person name="Varghese N."/>
            <person name="Submissions S."/>
        </authorList>
    </citation>
    <scope>NUCLEOTIDE SEQUENCE [LARGE SCALE GENOMIC DNA]</scope>
    <source>
        <strain evidence="3">CGMCC 1.8863</strain>
    </source>
</reference>
<evidence type="ECO:0000259" key="1">
    <source>
        <dbReference type="Pfam" id="PF13518"/>
    </source>
</evidence>
<organism evidence="2 3">
    <name type="scientific">Arenibacter nanhaiticus</name>
    <dbReference type="NCBI Taxonomy" id="558155"/>
    <lineage>
        <taxon>Bacteria</taxon>
        <taxon>Pseudomonadati</taxon>
        <taxon>Bacteroidota</taxon>
        <taxon>Flavobacteriia</taxon>
        <taxon>Flavobacteriales</taxon>
        <taxon>Flavobacteriaceae</taxon>
        <taxon>Arenibacter</taxon>
    </lineage>
</organism>
<proteinExistence type="predicted"/>
<dbReference type="OrthoDB" id="677437at2"/>
<accession>A0A1M6N042</accession>
<gene>
    <name evidence="2" type="ORF">SAMN04487911_1522</name>
</gene>